<comment type="caution">
    <text evidence="10">The sequence shown here is derived from an EMBL/GenBank/DDBJ whole genome shotgun (WGS) entry which is preliminary data.</text>
</comment>
<dbReference type="InterPro" id="IPR036259">
    <property type="entry name" value="MFS_trans_sf"/>
</dbReference>
<dbReference type="PANTHER" id="PTHR48022">
    <property type="entry name" value="PLASTIDIC GLUCOSE TRANSPORTER 4"/>
    <property type="match status" value="1"/>
</dbReference>
<protein>
    <recommendedName>
        <fullName evidence="9">Major facilitator superfamily (MFS) profile domain-containing protein</fullName>
    </recommendedName>
</protein>
<keyword evidence="11" id="KW-1185">Reference proteome</keyword>
<dbReference type="PANTHER" id="PTHR48022:SF41">
    <property type="entry name" value="MAJOR FACILITATOR SUPERFAMILY (MFS) PROFILE DOMAIN-CONTAINING PROTEIN"/>
    <property type="match status" value="1"/>
</dbReference>
<reference evidence="10 11" key="1">
    <citation type="submission" date="2023-08" db="EMBL/GenBank/DDBJ databases">
        <title>Black Yeasts Isolated from many extreme environments.</title>
        <authorList>
            <person name="Coleine C."/>
            <person name="Stajich J.E."/>
            <person name="Selbmann L."/>
        </authorList>
    </citation>
    <scope>NUCLEOTIDE SEQUENCE [LARGE SCALE GENOMIC DNA]</scope>
    <source>
        <strain evidence="10 11">CCFEE 5792</strain>
    </source>
</reference>
<dbReference type="PROSITE" id="PS50850">
    <property type="entry name" value="MFS"/>
    <property type="match status" value="1"/>
</dbReference>
<evidence type="ECO:0000313" key="11">
    <source>
        <dbReference type="Proteomes" id="UP001358417"/>
    </source>
</evidence>
<feature type="transmembrane region" description="Helical" evidence="8">
    <location>
        <begin position="343"/>
        <end position="364"/>
    </location>
</feature>
<dbReference type="Gene3D" id="1.20.1250.20">
    <property type="entry name" value="MFS general substrate transporter like domains"/>
    <property type="match status" value="1"/>
</dbReference>
<dbReference type="NCBIfam" id="TIGR00879">
    <property type="entry name" value="SP"/>
    <property type="match status" value="1"/>
</dbReference>
<evidence type="ECO:0000256" key="5">
    <source>
        <dbReference type="ARBA" id="ARBA00022989"/>
    </source>
</evidence>
<keyword evidence="3 7" id="KW-0813">Transport</keyword>
<feature type="transmembrane region" description="Helical" evidence="8">
    <location>
        <begin position="471"/>
        <end position="489"/>
    </location>
</feature>
<evidence type="ECO:0000256" key="8">
    <source>
        <dbReference type="SAM" id="Phobius"/>
    </source>
</evidence>
<keyword evidence="4 8" id="KW-0812">Transmembrane</keyword>
<dbReference type="GeneID" id="89978706"/>
<dbReference type="AlphaFoldDB" id="A0AAV9MVM5"/>
<feature type="transmembrane region" description="Helical" evidence="8">
    <location>
        <begin position="184"/>
        <end position="205"/>
    </location>
</feature>
<dbReference type="Proteomes" id="UP001358417">
    <property type="component" value="Unassembled WGS sequence"/>
</dbReference>
<feature type="transmembrane region" description="Helical" evidence="8">
    <location>
        <begin position="119"/>
        <end position="138"/>
    </location>
</feature>
<keyword evidence="5 8" id="KW-1133">Transmembrane helix</keyword>
<evidence type="ECO:0000256" key="2">
    <source>
        <dbReference type="ARBA" id="ARBA00010992"/>
    </source>
</evidence>
<proteinExistence type="inferred from homology"/>
<feature type="domain" description="Major facilitator superfamily (MFS) profile" evidence="9">
    <location>
        <begin position="44"/>
        <end position="493"/>
    </location>
</feature>
<dbReference type="GO" id="GO:0016020">
    <property type="term" value="C:membrane"/>
    <property type="evidence" value="ECO:0007669"/>
    <property type="project" value="UniProtKB-SubCell"/>
</dbReference>
<dbReference type="InterPro" id="IPR020846">
    <property type="entry name" value="MFS_dom"/>
</dbReference>
<name>A0AAV9MVM5_9EURO</name>
<evidence type="ECO:0000256" key="3">
    <source>
        <dbReference type="ARBA" id="ARBA00022448"/>
    </source>
</evidence>
<keyword evidence="6 8" id="KW-0472">Membrane</keyword>
<feature type="transmembrane region" description="Helical" evidence="8">
    <location>
        <begin position="371"/>
        <end position="391"/>
    </location>
</feature>
<comment type="similarity">
    <text evidence="2 7">Belongs to the major facilitator superfamily. Sugar transporter (TC 2.A.1.1) family.</text>
</comment>
<evidence type="ECO:0000256" key="6">
    <source>
        <dbReference type="ARBA" id="ARBA00023136"/>
    </source>
</evidence>
<feature type="transmembrane region" description="Helical" evidence="8">
    <location>
        <begin position="225"/>
        <end position="246"/>
    </location>
</feature>
<dbReference type="Pfam" id="PF00083">
    <property type="entry name" value="Sugar_tr"/>
    <property type="match status" value="1"/>
</dbReference>
<accession>A0AAV9MVM5</accession>
<dbReference type="FunFam" id="1.20.1250.20:FF:000078">
    <property type="entry name" value="MFS maltose transporter, putative"/>
    <property type="match status" value="1"/>
</dbReference>
<sequence>MMGQDNKITVDMMEKTNVEGVDVPGSTDITFRQALKANPKVMINCILMTLGPMAFGFDIIIVGVVTAIPAFLQTYGEFDGKQYILPSLWLSLWNAFMQIGFMIGSVLNGWLSDRFGRKVSMMAGAAITSLGVAVIFTSDLSGSVEHRRGAFLAGKIVLGIGLSMMATTSLIYNSEIIHPKLRGVVLSLFQFFLVFGQMIAAFVAGSQITIGFQLVSYRTCFATQWAMAGAALVAALVVPESPVYLLKRGKVEAARKSLTRLHDPTMAESSLISIQETLDHEKAEQQLSSDATYLECFKGHNWRRTRIILYASIVQQFHGISFVANGTYFMIVAGLSPVNAIKVLEVACALALVGIMVSWFLSHLAGRRPTLIGCTAFLCPVWISIGIAGCYPTSKAALWYMGIMINLILFFFNVGAGPVIPIIVAETSSVRLRAKANGIGFLCNGFASWAFNFFVPYLFNVDELNWGGKTGFFFAGLTAIAGVVLWLELPEMKNRTYRQLDEMFENRVRTRDFRKYACTT</sequence>
<dbReference type="SUPFAM" id="SSF103473">
    <property type="entry name" value="MFS general substrate transporter"/>
    <property type="match status" value="1"/>
</dbReference>
<comment type="subcellular location">
    <subcellularLocation>
        <location evidence="1">Membrane</location>
        <topology evidence="1">Multi-pass membrane protein</topology>
    </subcellularLocation>
</comment>
<evidence type="ECO:0000313" key="10">
    <source>
        <dbReference type="EMBL" id="KAK5044657.1"/>
    </source>
</evidence>
<dbReference type="InterPro" id="IPR050360">
    <property type="entry name" value="MFS_Sugar_Transporters"/>
</dbReference>
<gene>
    <name evidence="10" type="ORF">LTR84_010549</name>
</gene>
<feature type="transmembrane region" description="Helical" evidence="8">
    <location>
        <begin position="307"/>
        <end position="331"/>
    </location>
</feature>
<evidence type="ECO:0000256" key="4">
    <source>
        <dbReference type="ARBA" id="ARBA00022692"/>
    </source>
</evidence>
<feature type="transmembrane region" description="Helical" evidence="8">
    <location>
        <begin position="436"/>
        <end position="459"/>
    </location>
</feature>
<feature type="transmembrane region" description="Helical" evidence="8">
    <location>
        <begin position="397"/>
        <end position="424"/>
    </location>
</feature>
<evidence type="ECO:0000256" key="1">
    <source>
        <dbReference type="ARBA" id="ARBA00004141"/>
    </source>
</evidence>
<dbReference type="GO" id="GO:0005351">
    <property type="term" value="F:carbohydrate:proton symporter activity"/>
    <property type="evidence" value="ECO:0007669"/>
    <property type="project" value="TreeGrafter"/>
</dbReference>
<feature type="transmembrane region" description="Helical" evidence="8">
    <location>
        <begin position="41"/>
        <end position="68"/>
    </location>
</feature>
<dbReference type="RefSeq" id="XP_064700311.1">
    <property type="nucleotide sequence ID" value="XM_064854085.1"/>
</dbReference>
<evidence type="ECO:0000256" key="7">
    <source>
        <dbReference type="RuleBase" id="RU003346"/>
    </source>
</evidence>
<evidence type="ECO:0000259" key="9">
    <source>
        <dbReference type="PROSITE" id="PS50850"/>
    </source>
</evidence>
<feature type="transmembrane region" description="Helical" evidence="8">
    <location>
        <begin position="88"/>
        <end position="107"/>
    </location>
</feature>
<feature type="transmembrane region" description="Helical" evidence="8">
    <location>
        <begin position="150"/>
        <end position="172"/>
    </location>
</feature>
<dbReference type="InterPro" id="IPR005828">
    <property type="entry name" value="MFS_sugar_transport-like"/>
</dbReference>
<dbReference type="InterPro" id="IPR003663">
    <property type="entry name" value="Sugar/inositol_transpt"/>
</dbReference>
<dbReference type="EMBL" id="JAVRRD010000045">
    <property type="protein sequence ID" value="KAK5044657.1"/>
    <property type="molecule type" value="Genomic_DNA"/>
</dbReference>
<organism evidence="10 11">
    <name type="scientific">Exophiala bonariae</name>
    <dbReference type="NCBI Taxonomy" id="1690606"/>
    <lineage>
        <taxon>Eukaryota</taxon>
        <taxon>Fungi</taxon>
        <taxon>Dikarya</taxon>
        <taxon>Ascomycota</taxon>
        <taxon>Pezizomycotina</taxon>
        <taxon>Eurotiomycetes</taxon>
        <taxon>Chaetothyriomycetidae</taxon>
        <taxon>Chaetothyriales</taxon>
        <taxon>Herpotrichiellaceae</taxon>
        <taxon>Exophiala</taxon>
    </lineage>
</organism>